<dbReference type="PANTHER" id="PTHR11596">
    <property type="entry name" value="ALKALINE PHOSPHATASE"/>
    <property type="match status" value="1"/>
</dbReference>
<organism evidence="5 6">
    <name type="scientific">Deinococcus aerius</name>
    <dbReference type="NCBI Taxonomy" id="200253"/>
    <lineage>
        <taxon>Bacteria</taxon>
        <taxon>Thermotogati</taxon>
        <taxon>Deinococcota</taxon>
        <taxon>Deinococci</taxon>
        <taxon>Deinococcales</taxon>
        <taxon>Deinococcaceae</taxon>
        <taxon>Deinococcus</taxon>
    </lineage>
</organism>
<name>A0A2I9DEU3_9DEIO</name>
<feature type="signal peptide" evidence="4">
    <location>
        <begin position="1"/>
        <end position="18"/>
    </location>
</feature>
<dbReference type="InterPro" id="IPR017850">
    <property type="entry name" value="Alkaline_phosphatase_core_sf"/>
</dbReference>
<keyword evidence="6" id="KW-1185">Reference proteome</keyword>
<gene>
    <name evidence="5" type="ORF">DAERI_020105</name>
</gene>
<feature type="binding site" evidence="2">
    <location>
        <position position="379"/>
    </location>
    <ligand>
        <name>Zn(2+)</name>
        <dbReference type="ChEBI" id="CHEBI:29105"/>
        <label>2</label>
    </ligand>
</feature>
<keyword evidence="2" id="KW-0479">Metal-binding</keyword>
<feature type="binding site" evidence="2">
    <location>
        <position position="235"/>
    </location>
    <ligand>
        <name>Mg(2+)</name>
        <dbReference type="ChEBI" id="CHEBI:18420"/>
    </ligand>
</feature>
<comment type="cofactor">
    <cofactor evidence="2">
        <name>Mg(2+)</name>
        <dbReference type="ChEBI" id="CHEBI:18420"/>
    </cofactor>
    <text evidence="2">Binds 1 Mg(2+) ion.</text>
</comment>
<dbReference type="SMART" id="SM00098">
    <property type="entry name" value="alkPPc"/>
    <property type="match status" value="1"/>
</dbReference>
<dbReference type="Gene3D" id="3.40.720.10">
    <property type="entry name" value="Alkaline Phosphatase, subunit A"/>
    <property type="match status" value="1"/>
</dbReference>
<dbReference type="AlphaFoldDB" id="A0A2I9DEU3"/>
<keyword evidence="2" id="KW-0460">Magnesium</keyword>
<dbReference type="EMBL" id="BFAG01000002">
    <property type="protein sequence ID" value="GBF04508.1"/>
    <property type="molecule type" value="Genomic_DNA"/>
</dbReference>
<evidence type="ECO:0000256" key="4">
    <source>
        <dbReference type="SAM" id="SignalP"/>
    </source>
</evidence>
<reference evidence="6" key="1">
    <citation type="submission" date="2018-01" db="EMBL/GenBank/DDBJ databases">
        <title>Draft Genome Sequence of the Radioresistant Bacterium Deinococcus aerius TR0125, Isolated from the Higher Atmosphere above Japan.</title>
        <authorList>
            <person name="Satoh K."/>
            <person name="Arai H."/>
            <person name="Sanzen T."/>
            <person name="Kawaguchi Y."/>
            <person name="Hayashi H."/>
            <person name="Yokobori S."/>
            <person name="Yamagishi A."/>
            <person name="Oono Y."/>
            <person name="Narumi I."/>
        </authorList>
    </citation>
    <scope>NUCLEOTIDE SEQUENCE [LARGE SCALE GENOMIC DNA]</scope>
    <source>
        <strain evidence="6">TR0125</strain>
    </source>
</reference>
<accession>A0A2I9DEU3</accession>
<evidence type="ECO:0000256" key="1">
    <source>
        <dbReference type="PIRSR" id="PIRSR601952-1"/>
    </source>
</evidence>
<dbReference type="Pfam" id="PF00245">
    <property type="entry name" value="Alk_phosphatase"/>
    <property type="match status" value="1"/>
</dbReference>
<feature type="binding site" evidence="2">
    <location>
        <position position="374"/>
    </location>
    <ligand>
        <name>Mg(2+)</name>
        <dbReference type="ChEBI" id="CHEBI:18420"/>
    </ligand>
</feature>
<feature type="active site" description="Phosphoserine intermediate" evidence="1">
    <location>
        <position position="176"/>
    </location>
</feature>
<feature type="chain" id="PRO_5014463149" evidence="4">
    <location>
        <begin position="19"/>
        <end position="575"/>
    </location>
</feature>
<evidence type="ECO:0000313" key="6">
    <source>
        <dbReference type="Proteomes" id="UP000236569"/>
    </source>
</evidence>
<dbReference type="GO" id="GO:0004035">
    <property type="term" value="F:alkaline phosphatase activity"/>
    <property type="evidence" value="ECO:0007669"/>
    <property type="project" value="TreeGrafter"/>
</dbReference>
<dbReference type="GO" id="GO:0046872">
    <property type="term" value="F:metal ion binding"/>
    <property type="evidence" value="ECO:0007669"/>
    <property type="project" value="UniProtKB-KW"/>
</dbReference>
<dbReference type="Proteomes" id="UP000236569">
    <property type="component" value="Unassembled WGS sequence"/>
</dbReference>
<feature type="binding site" evidence="2">
    <location>
        <position position="124"/>
    </location>
    <ligand>
        <name>Zn(2+)</name>
        <dbReference type="ChEBI" id="CHEBI:29105"/>
        <label>2</label>
    </ligand>
</feature>
<dbReference type="InterPro" id="IPR001952">
    <property type="entry name" value="Alkaline_phosphatase"/>
</dbReference>
<dbReference type="CDD" id="cd16012">
    <property type="entry name" value="ALP"/>
    <property type="match status" value="1"/>
</dbReference>
<evidence type="ECO:0000256" key="3">
    <source>
        <dbReference type="RuleBase" id="RU003946"/>
    </source>
</evidence>
<proteinExistence type="inferred from homology"/>
<feature type="binding site" evidence="2">
    <location>
        <position position="124"/>
    </location>
    <ligand>
        <name>Mg(2+)</name>
        <dbReference type="ChEBI" id="CHEBI:18420"/>
    </ligand>
</feature>
<feature type="binding site" evidence="2">
    <location>
        <position position="422"/>
    </location>
    <ligand>
        <name>Zn(2+)</name>
        <dbReference type="ChEBI" id="CHEBI:29105"/>
        <label>2</label>
    </ligand>
</feature>
<dbReference type="SUPFAM" id="SSF53649">
    <property type="entry name" value="Alkaline phosphatase-like"/>
    <property type="match status" value="1"/>
</dbReference>
<dbReference type="PRINTS" id="PR00113">
    <property type="entry name" value="ALKPHPHTASE"/>
</dbReference>
<evidence type="ECO:0000256" key="2">
    <source>
        <dbReference type="PIRSR" id="PIRSR601952-2"/>
    </source>
</evidence>
<feature type="binding site" evidence="2">
    <location>
        <position position="237"/>
    </location>
    <ligand>
        <name>Mg(2+)</name>
        <dbReference type="ChEBI" id="CHEBI:18420"/>
    </ligand>
</feature>
<comment type="cofactor">
    <cofactor evidence="2">
        <name>Zn(2+)</name>
        <dbReference type="ChEBI" id="CHEBI:29105"/>
    </cofactor>
    <text evidence="2">Binds 2 Zn(2+) ions.</text>
</comment>
<dbReference type="RefSeq" id="WP_012173344.1">
    <property type="nucleotide sequence ID" value="NZ_BFAG01000002.1"/>
</dbReference>
<evidence type="ECO:0000313" key="5">
    <source>
        <dbReference type="EMBL" id="GBF04508.1"/>
    </source>
</evidence>
<feature type="binding site" evidence="2">
    <location>
        <position position="421"/>
    </location>
    <ligand>
        <name>Zn(2+)</name>
        <dbReference type="ChEBI" id="CHEBI:29105"/>
        <label>2</label>
    </ligand>
</feature>
<keyword evidence="2" id="KW-0862">Zinc</keyword>
<feature type="binding site" evidence="2">
    <location>
        <position position="532"/>
    </location>
    <ligand>
        <name>Zn(2+)</name>
        <dbReference type="ChEBI" id="CHEBI:29105"/>
        <label>2</label>
    </ligand>
</feature>
<sequence>MKHLAIALTLALAGVASAADVTIYPYDGARLLAGQRFDLRVEVAGLGAGETPEVTLDGRPLTGAQVSSSGAGKAEITLRGQSLTAGTHTLTVRSGETVRSARWTAEGYARPARAPRNVILFIGDGMGWNTLNAAKLVAAGYDPRNGLPRGTLAIEADADGSATVTTSSYDSFIVDSANSASSIATGQKVQVNALNVYPDNTDDTLDNPRVETITEMLRRTRNASVGIVTNTFGTDATPAAFAAHTRRRGDYSAIADQFFQGAAKPDVLLFGGSKDFIPQSAPGSRRKDNTDWIAQAQTLGFQFVSNRTELLKANGNKLFGLFNIDNFPSYLDRAVWQRPEMLGDFKDMPYLWEMTQKAVETLEGNPNGFFLMVESGMIDKYEHPLDWTRAVWDVLELDKTVAWAKNYAKTHGDTLVVVTADHAHSFSVYGGFDTTKAASGREAVGIYEKAGFPTYGDSQDRNGLPLPSTGRTLAAGFAATPDYCETYQSREVFKEPTVKQGDVYVANPEVCAETGAFARTGTLPKGTNNGVHSADPVPLFAFGPGANLFRNQIDQTDVFFTIARALGLNPARELR</sequence>
<protein>
    <submittedName>
        <fullName evidence="5">Alkaline phosphatase</fullName>
    </submittedName>
</protein>
<comment type="similarity">
    <text evidence="3">Belongs to the alkaline phosphatase family.</text>
</comment>
<keyword evidence="4" id="KW-0732">Signal</keyword>
<dbReference type="PANTHER" id="PTHR11596:SF72">
    <property type="entry name" value="ALKALINE PHOSPHATASE"/>
    <property type="match status" value="1"/>
</dbReference>
<comment type="caution">
    <text evidence="5">The sequence shown here is derived from an EMBL/GenBank/DDBJ whole genome shotgun (WGS) entry which is preliminary data.</text>
</comment>
<feature type="binding site" evidence="2">
    <location>
        <position position="383"/>
    </location>
    <ligand>
        <name>Zn(2+)</name>
        <dbReference type="ChEBI" id="CHEBI:29105"/>
        <label>2</label>
    </ligand>
</feature>